<evidence type="ECO:0000256" key="5">
    <source>
        <dbReference type="ARBA" id="ARBA00010195"/>
    </source>
</evidence>
<evidence type="ECO:0000256" key="13">
    <source>
        <dbReference type="ARBA" id="ARBA00022989"/>
    </source>
</evidence>
<dbReference type="GO" id="GO:0015012">
    <property type="term" value="P:heparan sulfate proteoglycan biosynthetic process"/>
    <property type="evidence" value="ECO:0007669"/>
    <property type="project" value="UniProtKB-UniPathway"/>
</dbReference>
<dbReference type="UniPathway" id="UPA00755"/>
<dbReference type="EC" id="2.4.2.26" evidence="6"/>
<protein>
    <recommendedName>
        <fullName evidence="6">protein xylosyltransferase</fullName>
        <ecNumber evidence="6">2.4.2.26</ecNumber>
    </recommendedName>
    <alternativeName>
        <fullName evidence="18">Peptide O-xylosyltransferase</fullName>
    </alternativeName>
</protein>
<evidence type="ECO:0000256" key="8">
    <source>
        <dbReference type="ARBA" id="ARBA00022679"/>
    </source>
</evidence>
<dbReference type="Pfam" id="PF02485">
    <property type="entry name" value="Branch"/>
    <property type="match status" value="1"/>
</dbReference>
<evidence type="ECO:0000256" key="17">
    <source>
        <dbReference type="ARBA" id="ARBA00023180"/>
    </source>
</evidence>
<comment type="pathway">
    <text evidence="3">Glycan metabolism; chondroitin sulfate biosynthesis.</text>
</comment>
<keyword evidence="16" id="KW-1015">Disulfide bond</keyword>
<proteinExistence type="inferred from homology"/>
<keyword evidence="10" id="KW-0479">Metal-binding</keyword>
<dbReference type="InterPro" id="IPR003406">
    <property type="entry name" value="Glyco_trans_14"/>
</dbReference>
<keyword evidence="11" id="KW-0256">Endoplasmic reticulum</keyword>
<dbReference type="EMBL" id="CAJNJA010044919">
    <property type="protein sequence ID" value="CAE7805448.1"/>
    <property type="molecule type" value="Genomic_DNA"/>
</dbReference>
<evidence type="ECO:0000256" key="16">
    <source>
        <dbReference type="ARBA" id="ARBA00023157"/>
    </source>
</evidence>
<comment type="similarity">
    <text evidence="5">Belongs to the glycosyltransferase 14 family. XylT subfamily.</text>
</comment>
<dbReference type="UniPathway" id="UPA00756"/>
<evidence type="ECO:0000256" key="1">
    <source>
        <dbReference type="ARBA" id="ARBA00004323"/>
    </source>
</evidence>
<evidence type="ECO:0000256" key="15">
    <source>
        <dbReference type="ARBA" id="ARBA00023136"/>
    </source>
</evidence>
<evidence type="ECO:0000256" key="14">
    <source>
        <dbReference type="ARBA" id="ARBA00023034"/>
    </source>
</evidence>
<keyword evidence="14" id="KW-0333">Golgi apparatus</keyword>
<dbReference type="Proteomes" id="UP000601435">
    <property type="component" value="Unassembled WGS sequence"/>
</dbReference>
<dbReference type="GO" id="GO:0046872">
    <property type="term" value="F:metal ion binding"/>
    <property type="evidence" value="ECO:0007669"/>
    <property type="project" value="UniProtKB-KW"/>
</dbReference>
<evidence type="ECO:0000313" key="20">
    <source>
        <dbReference type="EMBL" id="CAE7805448.1"/>
    </source>
</evidence>
<sequence>TPMAAPAEELCGARAVTNVQTELRSFKEAALAYLILAHDKFVQVRRLVARLLPPSDGLALVHLDQKVATESQLEDFRRWAATSFDNGRERVRIFSEFSVHRGGRSMLDVQLRAIALLLASPVAWEYYINLSDTHYPADAASWFASYLWLHQGTNYARITSTKYYDPTLQGGRHATYSGPRAEDVYIACDRSLAFECDGQLFSLTPGEKFPALFAGVTSASGPEWVILSRSFLAYVDEGLKEGASLVSRLYDDLVSLSIPEETFFQTLLLTSPFCNTLLRHEFLYLDLYDAPWRTSPQSDFPFQSPRRLNVTHLPDIAKEKPWFVRKIDAAQPGSAALRASLEAAITRRSRDGRWLAARIPRPLSRALGTELQGAEFRHAVAVSAHLAPRCMRVRLMGTPQGGPSGPSLRRARAAGSLLLTERAAVARREALPREVLPPVVALRVGCGWDEDAYQFRGDVSLIDASDCPNASLVSYLNNVGFEGEVAIHWYLDGHLQRQSGGKIPKGFSMFVDNLRDPVPGQWSVRLTDVTSGHRIGERGFIVYDARDVGALGALGAGMPKTLRLLSQLEGTMLTIPPS</sequence>
<evidence type="ECO:0000313" key="21">
    <source>
        <dbReference type="Proteomes" id="UP000601435"/>
    </source>
</evidence>
<dbReference type="GO" id="GO:0000139">
    <property type="term" value="C:Golgi membrane"/>
    <property type="evidence" value="ECO:0007669"/>
    <property type="project" value="UniProtKB-SubCell"/>
</dbReference>
<comment type="catalytic activity">
    <reaction evidence="19">
        <text>UDP-alpha-D-xylose + L-seryl-[protein] = 3-O-(beta-D-xylosyl)-L-seryl-[protein] + UDP + H(+)</text>
        <dbReference type="Rhea" id="RHEA:50192"/>
        <dbReference type="Rhea" id="RHEA-COMP:9863"/>
        <dbReference type="Rhea" id="RHEA-COMP:12567"/>
        <dbReference type="ChEBI" id="CHEBI:15378"/>
        <dbReference type="ChEBI" id="CHEBI:29999"/>
        <dbReference type="ChEBI" id="CHEBI:57632"/>
        <dbReference type="ChEBI" id="CHEBI:58223"/>
        <dbReference type="ChEBI" id="CHEBI:132085"/>
        <dbReference type="EC" id="2.4.2.26"/>
    </reaction>
</comment>
<gene>
    <name evidence="20" type="primary">oxt</name>
    <name evidence="20" type="ORF">SNEC2469_LOCUS23810</name>
</gene>
<evidence type="ECO:0000256" key="6">
    <source>
        <dbReference type="ARBA" id="ARBA00011972"/>
    </source>
</evidence>
<evidence type="ECO:0000256" key="12">
    <source>
        <dbReference type="ARBA" id="ARBA00022968"/>
    </source>
</evidence>
<dbReference type="OrthoDB" id="2019572at2759"/>
<reference evidence="20" key="1">
    <citation type="submission" date="2021-02" db="EMBL/GenBank/DDBJ databases">
        <authorList>
            <person name="Dougan E. K."/>
            <person name="Rhodes N."/>
            <person name="Thang M."/>
            <person name="Chan C."/>
        </authorList>
    </citation>
    <scope>NUCLEOTIDE SEQUENCE</scope>
</reference>
<dbReference type="PANTHER" id="PTHR46025">
    <property type="entry name" value="XYLOSYLTRANSFERASE OXT"/>
    <property type="match status" value="1"/>
</dbReference>
<evidence type="ECO:0000256" key="7">
    <source>
        <dbReference type="ARBA" id="ARBA00022676"/>
    </source>
</evidence>
<dbReference type="GO" id="GO:0030158">
    <property type="term" value="F:protein xylosyltransferase activity"/>
    <property type="evidence" value="ECO:0007669"/>
    <property type="project" value="UniProtKB-EC"/>
</dbReference>
<dbReference type="PANTHER" id="PTHR46025:SF3">
    <property type="entry name" value="XYLOSYLTRANSFERASE OXT"/>
    <property type="match status" value="1"/>
</dbReference>
<organism evidence="20 21">
    <name type="scientific">Symbiodinium necroappetens</name>
    <dbReference type="NCBI Taxonomy" id="1628268"/>
    <lineage>
        <taxon>Eukaryota</taxon>
        <taxon>Sar</taxon>
        <taxon>Alveolata</taxon>
        <taxon>Dinophyceae</taxon>
        <taxon>Suessiales</taxon>
        <taxon>Symbiodiniaceae</taxon>
        <taxon>Symbiodinium</taxon>
    </lineage>
</organism>
<evidence type="ECO:0000256" key="2">
    <source>
        <dbReference type="ARBA" id="ARBA00004648"/>
    </source>
</evidence>
<comment type="pathway">
    <text evidence="4">Glycan metabolism; heparan sulfate biosynthesis.</text>
</comment>
<keyword evidence="12" id="KW-0735">Signal-anchor</keyword>
<keyword evidence="8" id="KW-0808">Transferase</keyword>
<evidence type="ECO:0000256" key="10">
    <source>
        <dbReference type="ARBA" id="ARBA00022723"/>
    </source>
</evidence>
<keyword evidence="13" id="KW-1133">Transmembrane helix</keyword>
<name>A0A812Z0W2_9DINO</name>
<evidence type="ECO:0000256" key="18">
    <source>
        <dbReference type="ARBA" id="ARBA00042865"/>
    </source>
</evidence>
<keyword evidence="17" id="KW-0325">Glycoprotein</keyword>
<evidence type="ECO:0000256" key="9">
    <source>
        <dbReference type="ARBA" id="ARBA00022692"/>
    </source>
</evidence>
<dbReference type="GO" id="GO:0050650">
    <property type="term" value="P:chondroitin sulfate proteoglycan biosynthetic process"/>
    <property type="evidence" value="ECO:0007669"/>
    <property type="project" value="TreeGrafter"/>
</dbReference>
<dbReference type="AlphaFoldDB" id="A0A812Z0W2"/>
<evidence type="ECO:0000256" key="11">
    <source>
        <dbReference type="ARBA" id="ARBA00022824"/>
    </source>
</evidence>
<evidence type="ECO:0000256" key="19">
    <source>
        <dbReference type="ARBA" id="ARBA00047847"/>
    </source>
</evidence>
<dbReference type="GO" id="GO:0005789">
    <property type="term" value="C:endoplasmic reticulum membrane"/>
    <property type="evidence" value="ECO:0007669"/>
    <property type="project" value="UniProtKB-SubCell"/>
</dbReference>
<evidence type="ECO:0000256" key="3">
    <source>
        <dbReference type="ARBA" id="ARBA00004840"/>
    </source>
</evidence>
<comment type="subcellular location">
    <subcellularLocation>
        <location evidence="2">Endoplasmic reticulum membrane</location>
        <topology evidence="2">Single-pass type II membrane protein</topology>
    </subcellularLocation>
    <subcellularLocation>
        <location evidence="1">Golgi apparatus membrane</location>
        <topology evidence="1">Single-pass type II membrane protein</topology>
    </subcellularLocation>
</comment>
<keyword evidence="9" id="KW-0812">Transmembrane</keyword>
<comment type="caution">
    <text evidence="20">The sequence shown here is derived from an EMBL/GenBank/DDBJ whole genome shotgun (WGS) entry which is preliminary data.</text>
</comment>
<evidence type="ECO:0000256" key="4">
    <source>
        <dbReference type="ARBA" id="ARBA00005093"/>
    </source>
</evidence>
<accession>A0A812Z0W2</accession>
<keyword evidence="21" id="KW-1185">Reference proteome</keyword>
<feature type="non-terminal residue" evidence="20">
    <location>
        <position position="1"/>
    </location>
</feature>
<keyword evidence="7" id="KW-0328">Glycosyltransferase</keyword>
<keyword evidence="15" id="KW-0472">Membrane</keyword>
<dbReference type="InterPro" id="IPR043538">
    <property type="entry name" value="XYLT"/>
</dbReference>